<dbReference type="AlphaFoldDB" id="A0A2T0XE00"/>
<feature type="transmembrane region" description="Helical" evidence="2">
    <location>
        <begin position="55"/>
        <end position="78"/>
    </location>
</feature>
<evidence type="ECO:0000256" key="1">
    <source>
        <dbReference type="SAM" id="Coils"/>
    </source>
</evidence>
<dbReference type="RefSeq" id="WP_146129763.1">
    <property type="nucleotide sequence ID" value="NZ_PVTV01000015.1"/>
</dbReference>
<name>A0A2T0XE00_9BURK</name>
<keyword evidence="4" id="KW-1185">Reference proteome</keyword>
<dbReference type="EMBL" id="PVTV01000015">
    <property type="protein sequence ID" value="PRY97131.1"/>
    <property type="molecule type" value="Genomic_DNA"/>
</dbReference>
<reference evidence="3 4" key="1">
    <citation type="submission" date="2018-03" db="EMBL/GenBank/DDBJ databases">
        <title>Genomic Encyclopedia of Type Strains, Phase III (KMG-III): the genomes of soil and plant-associated and newly described type strains.</title>
        <authorList>
            <person name="Whitman W."/>
        </authorList>
    </citation>
    <scope>NUCLEOTIDE SEQUENCE [LARGE SCALE GENOMIC DNA]</scope>
    <source>
        <strain evidence="3 4">MWH-P2sevCIIIb</strain>
    </source>
</reference>
<keyword evidence="2" id="KW-0472">Membrane</keyword>
<keyword evidence="2" id="KW-1133">Transmembrane helix</keyword>
<sequence>MENRVTALEVIAEQTQKSIDRLDRSVERLEQSIGETRKEMVQRIDDLRSGVDHKFHWMIGGQFATLLAVIACMATLMVR</sequence>
<keyword evidence="1" id="KW-0175">Coiled coil</keyword>
<feature type="coiled-coil region" evidence="1">
    <location>
        <begin position="12"/>
        <end position="39"/>
    </location>
</feature>
<evidence type="ECO:0000256" key="2">
    <source>
        <dbReference type="SAM" id="Phobius"/>
    </source>
</evidence>
<evidence type="ECO:0000313" key="3">
    <source>
        <dbReference type="EMBL" id="PRY97131.1"/>
    </source>
</evidence>
<organism evidence="3 4">
    <name type="scientific">Jezberella montanilacus</name>
    <dbReference type="NCBI Taxonomy" id="323426"/>
    <lineage>
        <taxon>Bacteria</taxon>
        <taxon>Pseudomonadati</taxon>
        <taxon>Pseudomonadota</taxon>
        <taxon>Betaproteobacteria</taxon>
        <taxon>Burkholderiales</taxon>
        <taxon>Alcaligenaceae</taxon>
        <taxon>Jezberella</taxon>
    </lineage>
</organism>
<keyword evidence="2" id="KW-0812">Transmembrane</keyword>
<proteinExistence type="predicted"/>
<protein>
    <submittedName>
        <fullName evidence="3">Uncharacterized protein</fullName>
    </submittedName>
</protein>
<comment type="caution">
    <text evidence="3">The sequence shown here is derived from an EMBL/GenBank/DDBJ whole genome shotgun (WGS) entry which is preliminary data.</text>
</comment>
<dbReference type="Proteomes" id="UP000238308">
    <property type="component" value="Unassembled WGS sequence"/>
</dbReference>
<accession>A0A2T0XE00</accession>
<evidence type="ECO:0000313" key="4">
    <source>
        <dbReference type="Proteomes" id="UP000238308"/>
    </source>
</evidence>
<gene>
    <name evidence="3" type="ORF">BCM14_2271</name>
</gene>